<sequence>MFIIDFDDTLFDTQEFKQAMVKSLESVGVSRKLFWQTYIEARMLVDGSLSYSFERHARILEKQGFDYNEILRNFNLINIKNFLFLDAIDFLESLKKMDQDLYLLSLGDEFFQKLKVGQCNIEKYFKKVFFLSKNKELAVKEILDENSDSNIFFINDKIEENLKIKNDFPEIEIILRQSSNIPDEEYKSSGIIYFQNLTEIKKYVTDKLK</sequence>
<dbReference type="InterPro" id="IPR023214">
    <property type="entry name" value="HAD_sf"/>
</dbReference>
<evidence type="ECO:0008006" key="3">
    <source>
        <dbReference type="Google" id="ProtNLM"/>
    </source>
</evidence>
<organism evidence="1 2">
    <name type="scientific">Candidatus Magasanikbacteria bacterium CG1_02_32_51</name>
    <dbReference type="NCBI Taxonomy" id="1805238"/>
    <lineage>
        <taxon>Bacteria</taxon>
        <taxon>Candidatus Magasanikiibacteriota</taxon>
    </lineage>
</organism>
<dbReference type="SUPFAM" id="SSF56784">
    <property type="entry name" value="HAD-like"/>
    <property type="match status" value="1"/>
</dbReference>
<dbReference type="Proteomes" id="UP000181941">
    <property type="component" value="Unassembled WGS sequence"/>
</dbReference>
<evidence type="ECO:0000313" key="2">
    <source>
        <dbReference type="Proteomes" id="UP000181941"/>
    </source>
</evidence>
<comment type="caution">
    <text evidence="1">The sequence shown here is derived from an EMBL/GenBank/DDBJ whole genome shotgun (WGS) entry which is preliminary data.</text>
</comment>
<proteinExistence type="predicted"/>
<dbReference type="Pfam" id="PF00702">
    <property type="entry name" value="Hydrolase"/>
    <property type="match status" value="1"/>
</dbReference>
<evidence type="ECO:0000313" key="1">
    <source>
        <dbReference type="EMBL" id="OIO18387.1"/>
    </source>
</evidence>
<gene>
    <name evidence="1" type="ORF">AUJ23_03730</name>
</gene>
<name>A0A1J4U524_9BACT</name>
<protein>
    <recommendedName>
        <fullName evidence="3">Haloacid dehalogenase</fullName>
    </recommendedName>
</protein>
<dbReference type="STRING" id="1805238.AUJ23_03730"/>
<dbReference type="Gene3D" id="3.40.50.1000">
    <property type="entry name" value="HAD superfamily/HAD-like"/>
    <property type="match status" value="1"/>
</dbReference>
<dbReference type="EMBL" id="MNVC01000045">
    <property type="protein sequence ID" value="OIO18387.1"/>
    <property type="molecule type" value="Genomic_DNA"/>
</dbReference>
<dbReference type="InterPro" id="IPR036412">
    <property type="entry name" value="HAD-like_sf"/>
</dbReference>
<reference evidence="1 2" key="1">
    <citation type="journal article" date="2016" name="Environ. Microbiol.">
        <title>Genomic resolution of a cold subsurface aquifer community provides metabolic insights for novel microbes adapted to high CO concentrations.</title>
        <authorList>
            <person name="Probst A.J."/>
            <person name="Castelle C.J."/>
            <person name="Singh A."/>
            <person name="Brown C.T."/>
            <person name="Anantharaman K."/>
            <person name="Sharon I."/>
            <person name="Hug L.A."/>
            <person name="Burstein D."/>
            <person name="Emerson J.B."/>
            <person name="Thomas B.C."/>
            <person name="Banfield J.F."/>
        </authorList>
    </citation>
    <scope>NUCLEOTIDE SEQUENCE [LARGE SCALE GENOMIC DNA]</scope>
    <source>
        <strain evidence="1">CG1_02_32_51</strain>
    </source>
</reference>
<accession>A0A1J4U524</accession>
<dbReference type="AlphaFoldDB" id="A0A1J4U524"/>